<dbReference type="EMBL" id="KK785200">
    <property type="protein sequence ID" value="KDO46752.1"/>
    <property type="molecule type" value="Genomic_DNA"/>
</dbReference>
<dbReference type="eggNOG" id="KOG0498">
    <property type="taxonomic scope" value="Eukaryota"/>
</dbReference>
<proteinExistence type="predicted"/>
<keyword evidence="3" id="KW-1185">Reference proteome</keyword>
<name>A0A067E6A9_CITSI</name>
<keyword evidence="1" id="KW-0812">Transmembrane</keyword>
<reference evidence="2 3" key="1">
    <citation type="submission" date="2014-04" db="EMBL/GenBank/DDBJ databases">
        <authorList>
            <consortium name="International Citrus Genome Consortium"/>
            <person name="Gmitter F."/>
            <person name="Chen C."/>
            <person name="Farmerie W."/>
            <person name="Harkins T."/>
            <person name="Desany B."/>
            <person name="Mohiuddin M."/>
            <person name="Kodira C."/>
            <person name="Borodovsky M."/>
            <person name="Lomsadze A."/>
            <person name="Burns P."/>
            <person name="Jenkins J."/>
            <person name="Prochnik S."/>
            <person name="Shu S."/>
            <person name="Chapman J."/>
            <person name="Pitluck S."/>
            <person name="Schmutz J."/>
            <person name="Rokhsar D."/>
        </authorList>
    </citation>
    <scope>NUCLEOTIDE SEQUENCE</scope>
</reference>
<evidence type="ECO:0000256" key="1">
    <source>
        <dbReference type="SAM" id="Phobius"/>
    </source>
</evidence>
<gene>
    <name evidence="2" type="ORF">CISIN_1g047209mg</name>
</gene>
<dbReference type="Proteomes" id="UP000027120">
    <property type="component" value="Unassembled WGS sequence"/>
</dbReference>
<protein>
    <submittedName>
        <fullName evidence="2">Uncharacterized protein</fullName>
    </submittedName>
</protein>
<sequence>MDSISRSEREATVSAFLTVIESLGNGVKTSLRQIRNLSRRFLEANFWLIYVYSMVFDPVFLYLPVTNDDKKCFQFDKDVMVWYS</sequence>
<dbReference type="PaxDb" id="2711-XP_006490671.1"/>
<dbReference type="AlphaFoldDB" id="A0A067E6A9"/>
<keyword evidence="1" id="KW-0472">Membrane</keyword>
<evidence type="ECO:0000313" key="2">
    <source>
        <dbReference type="EMBL" id="KDO46752.1"/>
    </source>
</evidence>
<accession>A0A067E6A9</accession>
<keyword evidence="1" id="KW-1133">Transmembrane helix</keyword>
<organism evidence="2 3">
    <name type="scientific">Citrus sinensis</name>
    <name type="common">Sweet orange</name>
    <name type="synonym">Citrus aurantium var. sinensis</name>
    <dbReference type="NCBI Taxonomy" id="2711"/>
    <lineage>
        <taxon>Eukaryota</taxon>
        <taxon>Viridiplantae</taxon>
        <taxon>Streptophyta</taxon>
        <taxon>Embryophyta</taxon>
        <taxon>Tracheophyta</taxon>
        <taxon>Spermatophyta</taxon>
        <taxon>Magnoliopsida</taxon>
        <taxon>eudicotyledons</taxon>
        <taxon>Gunneridae</taxon>
        <taxon>Pentapetalae</taxon>
        <taxon>rosids</taxon>
        <taxon>malvids</taxon>
        <taxon>Sapindales</taxon>
        <taxon>Rutaceae</taxon>
        <taxon>Aurantioideae</taxon>
        <taxon>Citrus</taxon>
    </lineage>
</organism>
<feature type="transmembrane region" description="Helical" evidence="1">
    <location>
        <begin position="44"/>
        <end position="65"/>
    </location>
</feature>
<evidence type="ECO:0000313" key="3">
    <source>
        <dbReference type="Proteomes" id="UP000027120"/>
    </source>
</evidence>